<comment type="caution">
    <text evidence="2">The sequence shown here is derived from an EMBL/GenBank/DDBJ whole genome shotgun (WGS) entry which is preliminary data.</text>
</comment>
<dbReference type="EMBL" id="JAWWNJ010000001">
    <property type="protein sequence ID" value="KAK7063694.1"/>
    <property type="molecule type" value="Genomic_DNA"/>
</dbReference>
<reference evidence="2 3" key="1">
    <citation type="journal article" date="2024" name="J Genomics">
        <title>Draft genome sequencing and assembly of Favolaschia claudopus CIRM-BRFM 2984 isolated from oak limbs.</title>
        <authorList>
            <person name="Navarro D."/>
            <person name="Drula E."/>
            <person name="Chaduli D."/>
            <person name="Cazenave R."/>
            <person name="Ahrendt S."/>
            <person name="Wang J."/>
            <person name="Lipzen A."/>
            <person name="Daum C."/>
            <person name="Barry K."/>
            <person name="Grigoriev I.V."/>
            <person name="Favel A."/>
            <person name="Rosso M.N."/>
            <person name="Martin F."/>
        </authorList>
    </citation>
    <scope>NUCLEOTIDE SEQUENCE [LARGE SCALE GENOMIC DNA]</scope>
    <source>
        <strain evidence="2 3">CIRM-BRFM 2984</strain>
    </source>
</reference>
<evidence type="ECO:0000313" key="2">
    <source>
        <dbReference type="EMBL" id="KAK7063694.1"/>
    </source>
</evidence>
<accession>A0AAW0EDG6</accession>
<protein>
    <submittedName>
        <fullName evidence="2">Uncharacterized protein</fullName>
    </submittedName>
</protein>
<feature type="compositionally biased region" description="Acidic residues" evidence="1">
    <location>
        <begin position="268"/>
        <end position="285"/>
    </location>
</feature>
<proteinExistence type="predicted"/>
<feature type="region of interest" description="Disordered" evidence="1">
    <location>
        <begin position="1"/>
        <end position="51"/>
    </location>
</feature>
<feature type="region of interest" description="Disordered" evidence="1">
    <location>
        <begin position="257"/>
        <end position="325"/>
    </location>
</feature>
<evidence type="ECO:0000256" key="1">
    <source>
        <dbReference type="SAM" id="MobiDB-lite"/>
    </source>
</evidence>
<sequence>MPRAKSNKKKQQQEKQKKHQQRSQSKKPAKYKSDIPSHAPQGLQVPQPPKPPLLSLPQVIIPAACTAVRGLSSVSDYPAASDATWDLITSQDGSKLLSLQKKGAGFLKYSLMEANFLLNDNFENGMVKAKEEIIEECILSEEVITEIVVRMQGYEEDDRLIEKHGPICRSAFHVLIGGLWTQYTANSTPVSSWISDVFTPLLVAANQAVKKNPTTTAPPTDPRRGITQEPLQPNSVLAVLHGLRNLEVRRPRRVRLKASPVVPAPSENSEDDSDDSGSDMMEVDVDPPSSPSKFVWPRPGRGKSLPWTPLPFEDISLPRHLPASE</sequence>
<feature type="region of interest" description="Disordered" evidence="1">
    <location>
        <begin position="210"/>
        <end position="231"/>
    </location>
</feature>
<dbReference type="Proteomes" id="UP001362999">
    <property type="component" value="Unassembled WGS sequence"/>
</dbReference>
<gene>
    <name evidence="2" type="ORF">R3P38DRAFT_2819811</name>
</gene>
<organism evidence="2 3">
    <name type="scientific">Favolaschia claudopus</name>
    <dbReference type="NCBI Taxonomy" id="2862362"/>
    <lineage>
        <taxon>Eukaryota</taxon>
        <taxon>Fungi</taxon>
        <taxon>Dikarya</taxon>
        <taxon>Basidiomycota</taxon>
        <taxon>Agaricomycotina</taxon>
        <taxon>Agaricomycetes</taxon>
        <taxon>Agaricomycetidae</taxon>
        <taxon>Agaricales</taxon>
        <taxon>Marasmiineae</taxon>
        <taxon>Mycenaceae</taxon>
        <taxon>Favolaschia</taxon>
    </lineage>
</organism>
<feature type="compositionally biased region" description="Basic residues" evidence="1">
    <location>
        <begin position="1"/>
        <end position="30"/>
    </location>
</feature>
<dbReference type="AlphaFoldDB" id="A0AAW0EDG6"/>
<keyword evidence="3" id="KW-1185">Reference proteome</keyword>
<name>A0AAW0EDG6_9AGAR</name>
<evidence type="ECO:0000313" key="3">
    <source>
        <dbReference type="Proteomes" id="UP001362999"/>
    </source>
</evidence>